<evidence type="ECO:0000256" key="1">
    <source>
        <dbReference type="SAM" id="MobiDB-lite"/>
    </source>
</evidence>
<feature type="compositionally biased region" description="Basic and acidic residues" evidence="1">
    <location>
        <begin position="14"/>
        <end position="23"/>
    </location>
</feature>
<sequence>MTSHAEQITADSVDDTHTDESDRLAPGVYLNNPQGHARVVGVNQRELCVLDLGGLVSVGGIEIRNPDDLDRLAVRLAENAARLRARLANRDAAIIERNAI</sequence>
<comment type="caution">
    <text evidence="2">The sequence shown here is derived from an EMBL/GenBank/DDBJ whole genome shotgun (WGS) entry which is preliminary data.</text>
</comment>
<dbReference type="RefSeq" id="WP_375737121.1">
    <property type="nucleotide sequence ID" value="NZ_JBCGDC010000225.1"/>
</dbReference>
<organism evidence="2 3">
    <name type="scientific">Polymorphospora lycopeni</name>
    <dbReference type="NCBI Taxonomy" id="3140240"/>
    <lineage>
        <taxon>Bacteria</taxon>
        <taxon>Bacillati</taxon>
        <taxon>Actinomycetota</taxon>
        <taxon>Actinomycetes</taxon>
        <taxon>Micromonosporales</taxon>
        <taxon>Micromonosporaceae</taxon>
        <taxon>Polymorphospora</taxon>
    </lineage>
</organism>
<protein>
    <submittedName>
        <fullName evidence="2">Uncharacterized protein</fullName>
    </submittedName>
</protein>
<evidence type="ECO:0000313" key="2">
    <source>
        <dbReference type="EMBL" id="MFB6398318.1"/>
    </source>
</evidence>
<reference evidence="2 3" key="1">
    <citation type="submission" date="2024-04" db="EMBL/GenBank/DDBJ databases">
        <title>Polymorphospora sp. isolated from Baiyangdian Lake in Xiong'an New Area.</title>
        <authorList>
            <person name="Zhang X."/>
            <person name="Liu J."/>
        </authorList>
    </citation>
    <scope>NUCLEOTIDE SEQUENCE [LARGE SCALE GENOMIC DNA]</scope>
    <source>
        <strain evidence="2 3">2-325</strain>
    </source>
</reference>
<dbReference type="Proteomes" id="UP001582793">
    <property type="component" value="Unassembled WGS sequence"/>
</dbReference>
<name>A0ABV5D231_9ACTN</name>
<proteinExistence type="predicted"/>
<keyword evidence="3" id="KW-1185">Reference proteome</keyword>
<accession>A0ABV5D231</accession>
<gene>
    <name evidence="2" type="ORF">AAFH96_35380</name>
</gene>
<evidence type="ECO:0000313" key="3">
    <source>
        <dbReference type="Proteomes" id="UP001582793"/>
    </source>
</evidence>
<feature type="compositionally biased region" description="Polar residues" evidence="1">
    <location>
        <begin position="1"/>
        <end position="10"/>
    </location>
</feature>
<dbReference type="EMBL" id="JBCGDC010000225">
    <property type="protein sequence ID" value="MFB6398318.1"/>
    <property type="molecule type" value="Genomic_DNA"/>
</dbReference>
<feature type="region of interest" description="Disordered" evidence="1">
    <location>
        <begin position="1"/>
        <end position="25"/>
    </location>
</feature>